<evidence type="ECO:0000256" key="2">
    <source>
        <dbReference type="ARBA" id="ARBA00022723"/>
    </source>
</evidence>
<evidence type="ECO:0000313" key="5">
    <source>
        <dbReference type="EMBL" id="RDB17113.1"/>
    </source>
</evidence>
<dbReference type="InterPro" id="IPR027806">
    <property type="entry name" value="HARBI1_dom"/>
</dbReference>
<dbReference type="AlphaFoldDB" id="A0A369JBM1"/>
<dbReference type="Proteomes" id="UP000076154">
    <property type="component" value="Unassembled WGS sequence"/>
</dbReference>
<feature type="region of interest" description="Disordered" evidence="3">
    <location>
        <begin position="119"/>
        <end position="148"/>
    </location>
</feature>
<evidence type="ECO:0000259" key="4">
    <source>
        <dbReference type="Pfam" id="PF13359"/>
    </source>
</evidence>
<keyword evidence="2" id="KW-0479">Metal-binding</keyword>
<proteinExistence type="predicted"/>
<dbReference type="GO" id="GO:0046872">
    <property type="term" value="F:metal ion binding"/>
    <property type="evidence" value="ECO:0007669"/>
    <property type="project" value="UniProtKB-KW"/>
</dbReference>
<organism evidence="5 6">
    <name type="scientific">Hypsizygus marmoreus</name>
    <name type="common">White beech mushroom</name>
    <name type="synonym">Agaricus marmoreus</name>
    <dbReference type="NCBI Taxonomy" id="39966"/>
    <lineage>
        <taxon>Eukaryota</taxon>
        <taxon>Fungi</taxon>
        <taxon>Dikarya</taxon>
        <taxon>Basidiomycota</taxon>
        <taxon>Agaricomycotina</taxon>
        <taxon>Agaricomycetes</taxon>
        <taxon>Agaricomycetidae</taxon>
        <taxon>Agaricales</taxon>
        <taxon>Tricholomatineae</taxon>
        <taxon>Lyophyllaceae</taxon>
        <taxon>Hypsizygus</taxon>
    </lineage>
</organism>
<dbReference type="Pfam" id="PF13359">
    <property type="entry name" value="DDE_Tnp_4"/>
    <property type="match status" value="1"/>
</dbReference>
<comment type="cofactor">
    <cofactor evidence="1">
        <name>a divalent metal cation</name>
        <dbReference type="ChEBI" id="CHEBI:60240"/>
    </cofactor>
</comment>
<reference evidence="5" key="1">
    <citation type="submission" date="2018-04" db="EMBL/GenBank/DDBJ databases">
        <title>Whole genome sequencing of Hypsizygus marmoreus.</title>
        <authorList>
            <person name="Choi I.-G."/>
            <person name="Min B."/>
            <person name="Kim J.-G."/>
            <person name="Kim S."/>
            <person name="Oh Y.-L."/>
            <person name="Kong W.-S."/>
            <person name="Park H."/>
            <person name="Jeong J."/>
            <person name="Song E.-S."/>
        </authorList>
    </citation>
    <scope>NUCLEOTIDE SEQUENCE [LARGE SCALE GENOMIC DNA]</scope>
    <source>
        <strain evidence="5">51987-8</strain>
    </source>
</reference>
<gene>
    <name evidence="5" type="ORF">Hypma_001673</name>
</gene>
<dbReference type="EMBL" id="LUEZ02000113">
    <property type="protein sequence ID" value="RDB17113.1"/>
    <property type="molecule type" value="Genomic_DNA"/>
</dbReference>
<keyword evidence="6" id="KW-1185">Reference proteome</keyword>
<name>A0A369JBM1_HYPMA</name>
<evidence type="ECO:0000313" key="6">
    <source>
        <dbReference type="Proteomes" id="UP000076154"/>
    </source>
</evidence>
<evidence type="ECO:0000256" key="3">
    <source>
        <dbReference type="SAM" id="MobiDB-lite"/>
    </source>
</evidence>
<protein>
    <recommendedName>
        <fullName evidence="4">DDE Tnp4 domain-containing protein</fullName>
    </recommendedName>
</protein>
<comment type="caution">
    <text evidence="5">The sequence shown here is derived from an EMBL/GenBank/DDBJ whole genome shotgun (WGS) entry which is preliminary data.</text>
</comment>
<accession>A0A369JBM1</accession>
<dbReference type="STRING" id="39966.A0A369JBM1"/>
<dbReference type="InParanoid" id="A0A369JBM1"/>
<sequence>MEDGEWIWADSAYPIDDWVVAPYKKPKHDEPLNAEFNNHLSIIHIRSEHAIGFLKGCFQSLKDLHMHIKDEASHKLATYWVGACIGIYSFAMQCEAEERANNDDGDGVMNDPFIAKGLSLDSSDSDAPRSMAPVNIRGNPRLQAGKAK</sequence>
<feature type="domain" description="DDE Tnp4" evidence="4">
    <location>
        <begin position="2"/>
        <end position="85"/>
    </location>
</feature>
<evidence type="ECO:0000256" key="1">
    <source>
        <dbReference type="ARBA" id="ARBA00001968"/>
    </source>
</evidence>
<dbReference type="OrthoDB" id="2649667at2759"/>